<evidence type="ECO:0000259" key="2">
    <source>
        <dbReference type="Pfam" id="PF04773"/>
    </source>
</evidence>
<keyword evidence="5" id="KW-1185">Reference proteome</keyword>
<keyword evidence="1" id="KW-0472">Membrane</keyword>
<dbReference type="Pfam" id="PF04773">
    <property type="entry name" value="FecR"/>
    <property type="match status" value="1"/>
</dbReference>
<dbReference type="PIRSF" id="PIRSF018266">
    <property type="entry name" value="FecR"/>
    <property type="match status" value="1"/>
</dbReference>
<dbReference type="GO" id="GO:0016989">
    <property type="term" value="F:sigma factor antagonist activity"/>
    <property type="evidence" value="ECO:0007669"/>
    <property type="project" value="TreeGrafter"/>
</dbReference>
<dbReference type="Proteomes" id="UP000319897">
    <property type="component" value="Unassembled WGS sequence"/>
</dbReference>
<protein>
    <submittedName>
        <fullName evidence="4">DUF4880 domain-containing protein</fullName>
    </submittedName>
</protein>
<evidence type="ECO:0000313" key="5">
    <source>
        <dbReference type="Proteomes" id="UP000319897"/>
    </source>
</evidence>
<dbReference type="Pfam" id="PF16220">
    <property type="entry name" value="DUF4880"/>
    <property type="match status" value="1"/>
</dbReference>
<proteinExistence type="predicted"/>
<dbReference type="InterPro" id="IPR012373">
    <property type="entry name" value="Ferrdict_sens_TM"/>
</dbReference>
<keyword evidence="1" id="KW-0812">Transmembrane</keyword>
<feature type="domain" description="FecR protein" evidence="2">
    <location>
        <begin position="122"/>
        <end position="211"/>
    </location>
</feature>
<feature type="domain" description="FecR N-terminal" evidence="3">
    <location>
        <begin position="16"/>
        <end position="54"/>
    </location>
</feature>
<dbReference type="PANTHER" id="PTHR30273:SF2">
    <property type="entry name" value="PROTEIN FECR"/>
    <property type="match status" value="1"/>
</dbReference>
<dbReference type="InterPro" id="IPR006860">
    <property type="entry name" value="FecR"/>
</dbReference>
<organism evidence="4 5">
    <name type="scientific">Sandaracinobacter neustonicus</name>
    <dbReference type="NCBI Taxonomy" id="1715348"/>
    <lineage>
        <taxon>Bacteria</taxon>
        <taxon>Pseudomonadati</taxon>
        <taxon>Pseudomonadota</taxon>
        <taxon>Alphaproteobacteria</taxon>
        <taxon>Sphingomonadales</taxon>
        <taxon>Sphingosinicellaceae</taxon>
        <taxon>Sandaracinobacter</taxon>
    </lineage>
</organism>
<feature type="transmembrane region" description="Helical" evidence="1">
    <location>
        <begin position="84"/>
        <end position="103"/>
    </location>
</feature>
<evidence type="ECO:0000256" key="1">
    <source>
        <dbReference type="SAM" id="Phobius"/>
    </source>
</evidence>
<keyword evidence="1" id="KW-1133">Transmembrane helix</keyword>
<name>A0A501XQX1_9SPHN</name>
<dbReference type="AlphaFoldDB" id="A0A501XQX1"/>
<gene>
    <name evidence="4" type="ORF">FJQ54_05400</name>
</gene>
<dbReference type="EMBL" id="VFSU01000017">
    <property type="protein sequence ID" value="TPE62624.1"/>
    <property type="molecule type" value="Genomic_DNA"/>
</dbReference>
<dbReference type="RefSeq" id="WP_140927396.1">
    <property type="nucleotide sequence ID" value="NZ_VFSU01000017.1"/>
</dbReference>
<dbReference type="OrthoDB" id="7492241at2"/>
<evidence type="ECO:0000313" key="4">
    <source>
        <dbReference type="EMBL" id="TPE62624.1"/>
    </source>
</evidence>
<sequence length="334" mass="35721">MAPSGAGRRTDEAVRQEAIAWLARLRAPDGGTDHQAFEDWYAADPRHADIYDDVLKNWEAMAVAGETPAAQARQKPSRPPSSRLIAWTAVAAAVAAALLLVPGSPLNLSGPSSSGAQTLLASHVGEIRNVDLPDGSQVTLDTDSRLTILYTDNERRLRLDSGRARFRVAHGDPRAFLVEADSTEVIAHGTVFDVDVAGSGVAVSLLEGSVEVRPQAAAVASRPSASTILKPGQQLVVAQDHVPQPLKAEEPRWTSGMLSFEDTELGTVVASANRYSEVKILLADPAIGRLRFSGTFDPREPDAFAQSLASLFHLRMDRDADGMIHLQPSAATQK</sequence>
<accession>A0A501XQX1</accession>
<dbReference type="InterPro" id="IPR032623">
    <property type="entry name" value="FecR_N"/>
</dbReference>
<evidence type="ECO:0000259" key="3">
    <source>
        <dbReference type="Pfam" id="PF16220"/>
    </source>
</evidence>
<reference evidence="4 5" key="1">
    <citation type="submission" date="2019-06" db="EMBL/GenBank/DDBJ databases">
        <authorList>
            <person name="Lee I."/>
            <person name="Jang G.I."/>
            <person name="Hwang C.Y."/>
        </authorList>
    </citation>
    <scope>NUCLEOTIDE SEQUENCE [LARGE SCALE GENOMIC DNA]</scope>
    <source>
        <strain evidence="4 5">PAMC 28131</strain>
    </source>
</reference>
<dbReference type="PANTHER" id="PTHR30273">
    <property type="entry name" value="PERIPLASMIC SIGNAL SENSOR AND SIGMA FACTOR ACTIVATOR FECR-RELATED"/>
    <property type="match status" value="1"/>
</dbReference>
<dbReference type="Gene3D" id="2.60.120.1440">
    <property type="match status" value="1"/>
</dbReference>
<comment type="caution">
    <text evidence="4">The sequence shown here is derived from an EMBL/GenBank/DDBJ whole genome shotgun (WGS) entry which is preliminary data.</text>
</comment>
<dbReference type="Gene3D" id="3.55.50.30">
    <property type="match status" value="1"/>
</dbReference>